<dbReference type="EMBL" id="JAKROA010000017">
    <property type="protein sequence ID" value="KAL5103493.1"/>
    <property type="molecule type" value="Genomic_DNA"/>
</dbReference>
<keyword evidence="2" id="KW-1185">Reference proteome</keyword>
<accession>A0ABR4Q2D2</accession>
<reference evidence="1 2" key="1">
    <citation type="journal article" date="2022" name="Front. Cell. Infect. Microbiol.">
        <title>The Genomes of Two Strains of Taenia crassiceps the Animal Model for the Study of Human Cysticercosis.</title>
        <authorList>
            <person name="Bobes R.J."/>
            <person name="Estrada K."/>
            <person name="Rios-Valencia D.G."/>
            <person name="Calderon-Gallegos A."/>
            <person name="de la Torre P."/>
            <person name="Carrero J.C."/>
            <person name="Sanchez-Flores A."/>
            <person name="Laclette J.P."/>
        </authorList>
    </citation>
    <scope>NUCLEOTIDE SEQUENCE [LARGE SCALE GENOMIC DNA]</scope>
    <source>
        <strain evidence="1">WFUcys</strain>
    </source>
</reference>
<name>A0ABR4Q2D2_9CEST</name>
<sequence length="230" mass="24987">MLTNNSVPASSTLDPGLLTIKPHNKSDTCLPSSLRTPVDFTLSNNIQSRYAGSRGLWSRANLGSESRQARIKILYESTDVLSLKKSSGPSHISEALANLLQPSRSPVVVRRWAEVDQIQQKGKKAIAVNAPSRPSPSNGAHQFWQQMSAPSKLPILRSLLPMSNTGTRPSLKNSILHAFELNSTELKEAPLACHKDTGLWLSSTTPISGGCFASSNLGLRHFYQGYRGSP</sequence>
<organism evidence="1 2">
    <name type="scientific">Taenia crassiceps</name>
    <dbReference type="NCBI Taxonomy" id="6207"/>
    <lineage>
        <taxon>Eukaryota</taxon>
        <taxon>Metazoa</taxon>
        <taxon>Spiralia</taxon>
        <taxon>Lophotrochozoa</taxon>
        <taxon>Platyhelminthes</taxon>
        <taxon>Cestoda</taxon>
        <taxon>Eucestoda</taxon>
        <taxon>Cyclophyllidea</taxon>
        <taxon>Taeniidae</taxon>
        <taxon>Taenia</taxon>
    </lineage>
</organism>
<proteinExistence type="predicted"/>
<gene>
    <name evidence="1" type="ORF">TcWFU_002436</name>
</gene>
<evidence type="ECO:0000313" key="1">
    <source>
        <dbReference type="EMBL" id="KAL5103493.1"/>
    </source>
</evidence>
<comment type="caution">
    <text evidence="1">The sequence shown here is derived from an EMBL/GenBank/DDBJ whole genome shotgun (WGS) entry which is preliminary data.</text>
</comment>
<evidence type="ECO:0000313" key="2">
    <source>
        <dbReference type="Proteomes" id="UP001651158"/>
    </source>
</evidence>
<dbReference type="Proteomes" id="UP001651158">
    <property type="component" value="Unassembled WGS sequence"/>
</dbReference>
<protein>
    <submittedName>
        <fullName evidence="1">Uncharacterized protein</fullName>
    </submittedName>
</protein>